<feature type="transmembrane region" description="Helical" evidence="1">
    <location>
        <begin position="99"/>
        <end position="123"/>
    </location>
</feature>
<dbReference type="RefSeq" id="WP_014500865.1">
    <property type="nucleotide sequence ID" value="NC_017262.1"/>
</dbReference>
<organism evidence="2 3">
    <name type="scientific">Zymomonas mobilis subsp. mobilis (strain ATCC 10988 / DSM 424 / LMG 404 / NCIMB 8938 / NRRL B-806 / ZM1)</name>
    <dbReference type="NCBI Taxonomy" id="555217"/>
    <lineage>
        <taxon>Bacteria</taxon>
        <taxon>Pseudomonadati</taxon>
        <taxon>Pseudomonadota</taxon>
        <taxon>Alphaproteobacteria</taxon>
        <taxon>Sphingomonadales</taxon>
        <taxon>Zymomonadaceae</taxon>
        <taxon>Zymomonas</taxon>
    </lineage>
</organism>
<sequence>MMNSYSDSPLSGNHRYRDSHRTDFYKKLTAAANLLLYVWLIVSFLELPVYDFNVIRRWVAQTIVALPMIFLAISTYGYACSFVDKLFSEERFPKAGLYFQIAAYFYMIIFAAIAVFSILKIAFHSSIS</sequence>
<dbReference type="KEGG" id="zmm:Zmob_1095"/>
<evidence type="ECO:0000256" key="1">
    <source>
        <dbReference type="SAM" id="Phobius"/>
    </source>
</evidence>
<dbReference type="eggNOG" id="COG2142">
    <property type="taxonomic scope" value="Bacteria"/>
</dbReference>
<gene>
    <name evidence="2" type="ordered locus">Zmob_1095</name>
</gene>
<dbReference type="Proteomes" id="UP000001494">
    <property type="component" value="Chromosome"/>
</dbReference>
<feature type="transmembrane region" description="Helical" evidence="1">
    <location>
        <begin position="28"/>
        <end position="47"/>
    </location>
</feature>
<accession>A0A0H3G294</accession>
<evidence type="ECO:0000313" key="2">
    <source>
        <dbReference type="EMBL" id="AEH62928.1"/>
    </source>
</evidence>
<protein>
    <recommendedName>
        <fullName evidence="4">Succinate dehydrogenase hydrophobic membrane anchor subunit</fullName>
    </recommendedName>
</protein>
<reference evidence="2 3" key="1">
    <citation type="journal article" date="2011" name="J. Bacteriol.">
        <title>Genome sequence of the ethanol-producing Zymomonas mobilis subsp. mobilis lectotype strain ATCC 10988.</title>
        <authorList>
            <person name="Pappas K.M."/>
            <person name="Kouvelis V.N."/>
            <person name="Saunders E."/>
            <person name="Brettin T.S."/>
            <person name="Bruce D."/>
            <person name="Detter C."/>
            <person name="Balakireva M."/>
            <person name="Han C.S."/>
            <person name="Savvakis G."/>
            <person name="Kyrpides N.C."/>
            <person name="Typas M.A."/>
        </authorList>
    </citation>
    <scope>NUCLEOTIDE SEQUENCE [LARGE SCALE GENOMIC DNA]</scope>
    <source>
        <strain evidence="3">ATCC 10988 / DSM 424 / CCUG 17860 / LMG 404 / NCIMB 8938 / NRRL B-806 / ZM1</strain>
    </source>
</reference>
<dbReference type="EMBL" id="CP002850">
    <property type="protein sequence ID" value="AEH62928.1"/>
    <property type="molecule type" value="Genomic_DNA"/>
</dbReference>
<name>A0A0H3G294_ZYMMA</name>
<proteinExistence type="predicted"/>
<evidence type="ECO:0008006" key="4">
    <source>
        <dbReference type="Google" id="ProtNLM"/>
    </source>
</evidence>
<dbReference type="HOGENOM" id="CLU_1958756_0_0_5"/>
<evidence type="ECO:0000313" key="3">
    <source>
        <dbReference type="Proteomes" id="UP000001494"/>
    </source>
</evidence>
<feature type="transmembrane region" description="Helical" evidence="1">
    <location>
        <begin position="59"/>
        <end position="79"/>
    </location>
</feature>
<keyword evidence="1" id="KW-0472">Membrane</keyword>
<dbReference type="AlphaFoldDB" id="A0A0H3G294"/>
<dbReference type="OrthoDB" id="9809280at2"/>
<keyword evidence="1" id="KW-0812">Transmembrane</keyword>
<keyword evidence="1" id="KW-1133">Transmembrane helix</keyword>